<dbReference type="AlphaFoldDB" id="A0A9J5XBG6"/>
<proteinExistence type="predicted"/>
<sequence>MVMWVSSFMVRHAFLGSVKEENFGAGKSGCGLNSGVFLGPYHMARFWMKLLKQTSGVNNTKSDRRRDSASLVSYLVIIQIYWSSSKD</sequence>
<evidence type="ECO:0000313" key="1">
    <source>
        <dbReference type="EMBL" id="KAG5584949.1"/>
    </source>
</evidence>
<dbReference type="Proteomes" id="UP000824120">
    <property type="component" value="Chromosome 9"/>
</dbReference>
<keyword evidence="2" id="KW-1185">Reference proteome</keyword>
<dbReference type="EMBL" id="JACXVP010000009">
    <property type="protein sequence ID" value="KAG5584949.1"/>
    <property type="molecule type" value="Genomic_DNA"/>
</dbReference>
<name>A0A9J5XBG6_SOLCO</name>
<accession>A0A9J5XBG6</accession>
<comment type="caution">
    <text evidence="1">The sequence shown here is derived from an EMBL/GenBank/DDBJ whole genome shotgun (WGS) entry which is preliminary data.</text>
</comment>
<gene>
    <name evidence="1" type="ORF">H5410_045383</name>
</gene>
<protein>
    <submittedName>
        <fullName evidence="1">Uncharacterized protein</fullName>
    </submittedName>
</protein>
<organism evidence="1 2">
    <name type="scientific">Solanum commersonii</name>
    <name type="common">Commerson's wild potato</name>
    <name type="synonym">Commerson's nightshade</name>
    <dbReference type="NCBI Taxonomy" id="4109"/>
    <lineage>
        <taxon>Eukaryota</taxon>
        <taxon>Viridiplantae</taxon>
        <taxon>Streptophyta</taxon>
        <taxon>Embryophyta</taxon>
        <taxon>Tracheophyta</taxon>
        <taxon>Spermatophyta</taxon>
        <taxon>Magnoliopsida</taxon>
        <taxon>eudicotyledons</taxon>
        <taxon>Gunneridae</taxon>
        <taxon>Pentapetalae</taxon>
        <taxon>asterids</taxon>
        <taxon>lamiids</taxon>
        <taxon>Solanales</taxon>
        <taxon>Solanaceae</taxon>
        <taxon>Solanoideae</taxon>
        <taxon>Solaneae</taxon>
        <taxon>Solanum</taxon>
    </lineage>
</organism>
<reference evidence="1 2" key="1">
    <citation type="submission" date="2020-09" db="EMBL/GenBank/DDBJ databases">
        <title>De no assembly of potato wild relative species, Solanum commersonii.</title>
        <authorList>
            <person name="Cho K."/>
        </authorList>
    </citation>
    <scope>NUCLEOTIDE SEQUENCE [LARGE SCALE GENOMIC DNA]</scope>
    <source>
        <strain evidence="1">LZ3.2</strain>
        <tissue evidence="1">Leaf</tissue>
    </source>
</reference>
<evidence type="ECO:0000313" key="2">
    <source>
        <dbReference type="Proteomes" id="UP000824120"/>
    </source>
</evidence>